<dbReference type="PROSITE" id="PS51257">
    <property type="entry name" value="PROKAR_LIPOPROTEIN"/>
    <property type="match status" value="1"/>
</dbReference>
<evidence type="ECO:0000256" key="2">
    <source>
        <dbReference type="SAM" id="SignalP"/>
    </source>
</evidence>
<sequence>MRGTGGKAAKAAVLLAGLAGLAACGPAESKGASAAGASQASSAGTPAPSADAASAAPPAGSAGAAGSPCTLPVAFDLAQDWKPKAVTHAGDEEFAALFKQGGTTLACEIDAKPAGHLGFLRVWVADTPTAAGDARRVLEAFMAGEKAKGAPAYADLRAGTGDSSLPAVEARYETAPLDEPKKERALAVVTPGGKAVVLQLGGFDTAEHDAMLPAYRMAVRSLRPTG</sequence>
<dbReference type="KEGG" id="sgz:C0216_14775"/>
<protein>
    <recommendedName>
        <fullName evidence="5">DUF3558 domain-containing protein</fullName>
    </recommendedName>
</protein>
<dbReference type="Pfam" id="PF18966">
    <property type="entry name" value="Lipoprotein_23"/>
    <property type="match status" value="1"/>
</dbReference>
<evidence type="ECO:0008006" key="5">
    <source>
        <dbReference type="Google" id="ProtNLM"/>
    </source>
</evidence>
<feature type="region of interest" description="Disordered" evidence="1">
    <location>
        <begin position="27"/>
        <end position="61"/>
    </location>
</feature>
<evidence type="ECO:0000256" key="1">
    <source>
        <dbReference type="SAM" id="MobiDB-lite"/>
    </source>
</evidence>
<feature type="chain" id="PRO_5038618287" description="DUF3558 domain-containing protein" evidence="2">
    <location>
        <begin position="23"/>
        <end position="226"/>
    </location>
</feature>
<dbReference type="InterPro" id="IPR044058">
    <property type="entry name" value="Lipoprotein_23"/>
</dbReference>
<dbReference type="Proteomes" id="UP000252004">
    <property type="component" value="Chromosome"/>
</dbReference>
<keyword evidence="2" id="KW-0732">Signal</keyword>
<evidence type="ECO:0000313" key="3">
    <source>
        <dbReference type="EMBL" id="AXE24555.1"/>
    </source>
</evidence>
<gene>
    <name evidence="3" type="ORF">C0216_14775</name>
</gene>
<name>A0A344U0Y4_9ACTN</name>
<organism evidence="3 4">
    <name type="scientific">Streptomyces globosus</name>
    <dbReference type="NCBI Taxonomy" id="68209"/>
    <lineage>
        <taxon>Bacteria</taxon>
        <taxon>Bacillati</taxon>
        <taxon>Actinomycetota</taxon>
        <taxon>Actinomycetes</taxon>
        <taxon>Kitasatosporales</taxon>
        <taxon>Streptomycetaceae</taxon>
        <taxon>Streptomyces</taxon>
    </lineage>
</organism>
<dbReference type="EMBL" id="CP030862">
    <property type="protein sequence ID" value="AXE24555.1"/>
    <property type="molecule type" value="Genomic_DNA"/>
</dbReference>
<dbReference type="OrthoDB" id="3695526at2"/>
<keyword evidence="4" id="KW-1185">Reference proteome</keyword>
<reference evidence="3 4" key="1">
    <citation type="submission" date="2018-01" db="EMBL/GenBank/DDBJ databases">
        <title>Draft genome Sequence of streptomyces globosus LZH-48.</title>
        <authorList>
            <person name="Ran K."/>
            <person name="Li Z."/>
            <person name="Wei S."/>
            <person name="Dong R."/>
        </authorList>
    </citation>
    <scope>NUCLEOTIDE SEQUENCE [LARGE SCALE GENOMIC DNA]</scope>
    <source>
        <strain evidence="3 4">LZH-48</strain>
    </source>
</reference>
<feature type="signal peptide" evidence="2">
    <location>
        <begin position="1"/>
        <end position="22"/>
    </location>
</feature>
<evidence type="ECO:0000313" key="4">
    <source>
        <dbReference type="Proteomes" id="UP000252004"/>
    </source>
</evidence>
<accession>A0A344U0Y4</accession>
<dbReference type="AlphaFoldDB" id="A0A344U0Y4"/>
<proteinExistence type="predicted"/>